<dbReference type="Proteomes" id="UP000242457">
    <property type="component" value="Unassembled WGS sequence"/>
</dbReference>
<dbReference type="GO" id="GO:0032543">
    <property type="term" value="P:mitochondrial translation"/>
    <property type="evidence" value="ECO:0007669"/>
    <property type="project" value="TreeGrafter"/>
</dbReference>
<dbReference type="InterPro" id="IPR000266">
    <property type="entry name" value="Ribosomal_uS17"/>
</dbReference>
<proteinExistence type="inferred from homology"/>
<evidence type="ECO:0000256" key="3">
    <source>
        <dbReference type="ARBA" id="ARBA00023274"/>
    </source>
</evidence>
<comment type="similarity">
    <text evidence="1">Belongs to the universal ribosomal protein uS17 family.</text>
</comment>
<dbReference type="Gene3D" id="2.40.50.140">
    <property type="entry name" value="Nucleic acid-binding proteins"/>
    <property type="match status" value="1"/>
</dbReference>
<organism evidence="4 5">
    <name type="scientific">Apis cerana cerana</name>
    <name type="common">Oriental honeybee</name>
    <dbReference type="NCBI Taxonomy" id="94128"/>
    <lineage>
        <taxon>Eukaryota</taxon>
        <taxon>Metazoa</taxon>
        <taxon>Ecdysozoa</taxon>
        <taxon>Arthropoda</taxon>
        <taxon>Hexapoda</taxon>
        <taxon>Insecta</taxon>
        <taxon>Pterygota</taxon>
        <taxon>Neoptera</taxon>
        <taxon>Endopterygota</taxon>
        <taxon>Hymenoptera</taxon>
        <taxon>Apocrita</taxon>
        <taxon>Aculeata</taxon>
        <taxon>Apoidea</taxon>
        <taxon>Anthophila</taxon>
        <taxon>Apidae</taxon>
        <taxon>Apis</taxon>
    </lineage>
</organism>
<dbReference type="EMBL" id="KZ288335">
    <property type="protein sequence ID" value="PBC27859.1"/>
    <property type="molecule type" value="Genomic_DNA"/>
</dbReference>
<evidence type="ECO:0000256" key="1">
    <source>
        <dbReference type="ARBA" id="ARBA00010254"/>
    </source>
</evidence>
<sequence>MAKNTATKQIFTYLLGVCVPSSKQNAAKIRVRHLELDNHLLMYFNKYEFVYAHDPEKLCKTGDTVLIQNLPKKLTRIITHKVIEVIYPLGDITDPITGKKVVAGKYRDDIEDDTKLFGELKSKYKYDELPKRGSMENKRDFTSKKTYMKYSDDPKDFDPYAINP</sequence>
<dbReference type="Pfam" id="PF00366">
    <property type="entry name" value="Ribosomal_S17"/>
    <property type="match status" value="1"/>
</dbReference>
<keyword evidence="5" id="KW-1185">Reference proteome</keyword>
<accession>A0A2A3E9J0</accession>
<reference evidence="4 5" key="1">
    <citation type="submission" date="2014-07" db="EMBL/GenBank/DDBJ databases">
        <title>Genomic and transcriptomic analysis on Apis cerana provide comprehensive insights into honey bee biology.</title>
        <authorList>
            <person name="Diao Q."/>
            <person name="Sun L."/>
            <person name="Zheng H."/>
            <person name="Zheng H."/>
            <person name="Xu S."/>
            <person name="Wang S."/>
            <person name="Zeng Z."/>
            <person name="Hu F."/>
            <person name="Su S."/>
            <person name="Wu J."/>
        </authorList>
    </citation>
    <scope>NUCLEOTIDE SEQUENCE [LARGE SCALE GENOMIC DNA]</scope>
    <source>
        <tissue evidence="4">Pupae without intestine</tissue>
    </source>
</reference>
<evidence type="ECO:0000313" key="4">
    <source>
        <dbReference type="EMBL" id="PBC27859.1"/>
    </source>
</evidence>
<dbReference type="GO" id="GO:0005763">
    <property type="term" value="C:mitochondrial small ribosomal subunit"/>
    <property type="evidence" value="ECO:0007669"/>
    <property type="project" value="InterPro"/>
</dbReference>
<protein>
    <submittedName>
        <fullName evidence="4">28S ribosomal protein S17</fullName>
    </submittedName>
</protein>
<evidence type="ECO:0000256" key="2">
    <source>
        <dbReference type="ARBA" id="ARBA00022980"/>
    </source>
</evidence>
<dbReference type="InterPro" id="IPR039193">
    <property type="entry name" value="Ribosomal_uS17m_metazoa"/>
</dbReference>
<dbReference type="SUPFAM" id="SSF50249">
    <property type="entry name" value="Nucleic acid-binding proteins"/>
    <property type="match status" value="1"/>
</dbReference>
<gene>
    <name evidence="4" type="ORF">APICC_03992</name>
</gene>
<name>A0A2A3E9J0_APICC</name>
<dbReference type="OrthoDB" id="274752at2759"/>
<dbReference type="GO" id="GO:0003735">
    <property type="term" value="F:structural constituent of ribosome"/>
    <property type="evidence" value="ECO:0007669"/>
    <property type="project" value="InterPro"/>
</dbReference>
<keyword evidence="2 4" id="KW-0689">Ribosomal protein</keyword>
<dbReference type="STRING" id="94128.A0A2A3E9J0"/>
<keyword evidence="3" id="KW-0687">Ribonucleoprotein</keyword>
<evidence type="ECO:0000313" key="5">
    <source>
        <dbReference type="Proteomes" id="UP000242457"/>
    </source>
</evidence>
<dbReference type="PANTHER" id="PTHR24088:SF0">
    <property type="entry name" value="SMALL RIBOSOMAL SUBUNIT PROTEIN US17M"/>
    <property type="match status" value="1"/>
</dbReference>
<dbReference type="PANTHER" id="PTHR24088">
    <property type="entry name" value="28S RIBOSOMAL PROTEIN S17, MITOCHONDRIAL"/>
    <property type="match status" value="1"/>
</dbReference>
<dbReference type="InterPro" id="IPR012340">
    <property type="entry name" value="NA-bd_OB-fold"/>
</dbReference>
<dbReference type="AlphaFoldDB" id="A0A2A3E9J0"/>